<evidence type="ECO:0000313" key="2">
    <source>
        <dbReference type="EMBL" id="KIX95384.1"/>
    </source>
</evidence>
<gene>
    <name evidence="2" type="ORF">Z520_08901</name>
</gene>
<proteinExistence type="predicted"/>
<organism evidence="2 3">
    <name type="scientific">Fonsecaea multimorphosa CBS 102226</name>
    <dbReference type="NCBI Taxonomy" id="1442371"/>
    <lineage>
        <taxon>Eukaryota</taxon>
        <taxon>Fungi</taxon>
        <taxon>Dikarya</taxon>
        <taxon>Ascomycota</taxon>
        <taxon>Pezizomycotina</taxon>
        <taxon>Eurotiomycetes</taxon>
        <taxon>Chaetothyriomycetidae</taxon>
        <taxon>Chaetothyriales</taxon>
        <taxon>Herpotrichiellaceae</taxon>
        <taxon>Fonsecaea</taxon>
    </lineage>
</organism>
<dbReference type="RefSeq" id="XP_016629507.1">
    <property type="nucleotide sequence ID" value="XM_016779397.1"/>
</dbReference>
<protein>
    <submittedName>
        <fullName evidence="2">Uncharacterized protein</fullName>
    </submittedName>
</protein>
<feature type="region of interest" description="Disordered" evidence="1">
    <location>
        <begin position="1"/>
        <end position="20"/>
    </location>
</feature>
<dbReference type="GeneID" id="27714647"/>
<sequence>MSVVGMSREVSASTGVPPIGDQVTIKLAGEDGKRQQSIFAGRKRTTAIHIVAGTTDVNKTMDHLTGMVDLHRGQPGESDEVRKSKA</sequence>
<accession>A0A0D2JY04</accession>
<dbReference type="VEuPathDB" id="FungiDB:Z520_08901"/>
<dbReference type="EMBL" id="KN848082">
    <property type="protein sequence ID" value="KIX95384.1"/>
    <property type="molecule type" value="Genomic_DNA"/>
</dbReference>
<dbReference type="Proteomes" id="UP000053411">
    <property type="component" value="Unassembled WGS sequence"/>
</dbReference>
<dbReference type="AlphaFoldDB" id="A0A0D2JY04"/>
<evidence type="ECO:0000313" key="3">
    <source>
        <dbReference type="Proteomes" id="UP000053411"/>
    </source>
</evidence>
<evidence type="ECO:0000256" key="1">
    <source>
        <dbReference type="SAM" id="MobiDB-lite"/>
    </source>
</evidence>
<keyword evidence="3" id="KW-1185">Reference proteome</keyword>
<name>A0A0D2JY04_9EURO</name>
<reference evidence="2 3" key="1">
    <citation type="submission" date="2015-01" db="EMBL/GenBank/DDBJ databases">
        <title>The Genome Sequence of Fonsecaea multimorphosa CBS 102226.</title>
        <authorList>
            <consortium name="The Broad Institute Genomics Platform"/>
            <person name="Cuomo C."/>
            <person name="de Hoog S."/>
            <person name="Gorbushina A."/>
            <person name="Stielow B."/>
            <person name="Teixiera M."/>
            <person name="Abouelleil A."/>
            <person name="Chapman S.B."/>
            <person name="Priest M."/>
            <person name="Young S.K."/>
            <person name="Wortman J."/>
            <person name="Nusbaum C."/>
            <person name="Birren B."/>
        </authorList>
    </citation>
    <scope>NUCLEOTIDE SEQUENCE [LARGE SCALE GENOMIC DNA]</scope>
    <source>
        <strain evidence="2 3">CBS 102226</strain>
    </source>
</reference>